<comment type="similarity">
    <text evidence="1 10 11">Belongs to the HAM1 NTPase family.</text>
</comment>
<comment type="caution">
    <text evidence="10">Lacks conserved residue(s) required for the propagation of feature annotation.</text>
</comment>
<feature type="binding site" evidence="10">
    <location>
        <begin position="149"/>
        <end position="152"/>
    </location>
    <ligand>
        <name>substrate</name>
    </ligand>
</feature>
<dbReference type="PANTHER" id="PTHR11067">
    <property type="entry name" value="INOSINE TRIPHOSPHATE PYROPHOSPHATASE/HAM1 PROTEIN"/>
    <property type="match status" value="1"/>
</dbReference>
<comment type="catalytic activity">
    <reaction evidence="8 10">
        <text>dITP + H2O = dIMP + diphosphate + H(+)</text>
        <dbReference type="Rhea" id="RHEA:28342"/>
        <dbReference type="ChEBI" id="CHEBI:15377"/>
        <dbReference type="ChEBI" id="CHEBI:15378"/>
        <dbReference type="ChEBI" id="CHEBI:33019"/>
        <dbReference type="ChEBI" id="CHEBI:61194"/>
        <dbReference type="ChEBI" id="CHEBI:61382"/>
        <dbReference type="EC" id="3.6.1.66"/>
    </reaction>
</comment>
<protein>
    <recommendedName>
        <fullName evidence="10">dITP/XTP pyrophosphatase</fullName>
        <ecNumber evidence="10">3.6.1.66</ecNumber>
    </recommendedName>
    <alternativeName>
        <fullName evidence="10">Non-canonical purine NTP pyrophosphatase</fullName>
    </alternativeName>
    <alternativeName>
        <fullName evidence="10">Non-standard purine NTP pyrophosphatase</fullName>
    </alternativeName>
    <alternativeName>
        <fullName evidence="10">Nucleoside-triphosphate diphosphatase</fullName>
    </alternativeName>
    <alternativeName>
        <fullName evidence="10">Nucleoside-triphosphate pyrophosphatase</fullName>
        <shortName evidence="10">NTPase</shortName>
    </alternativeName>
</protein>
<dbReference type="Gene3D" id="3.90.950.10">
    <property type="match status" value="1"/>
</dbReference>
<comment type="subunit">
    <text evidence="2 10">Homodimer.</text>
</comment>
<dbReference type="OrthoDB" id="9807456at2"/>
<keyword evidence="7 10" id="KW-0546">Nucleotide metabolism</keyword>
<comment type="caution">
    <text evidence="12">The sequence shown here is derived from an EMBL/GenBank/DDBJ whole genome shotgun (WGS) entry which is preliminary data.</text>
</comment>
<evidence type="ECO:0000256" key="2">
    <source>
        <dbReference type="ARBA" id="ARBA00011738"/>
    </source>
</evidence>
<evidence type="ECO:0000256" key="3">
    <source>
        <dbReference type="ARBA" id="ARBA00022723"/>
    </source>
</evidence>
<dbReference type="RefSeq" id="WP_068215644.1">
    <property type="nucleotide sequence ID" value="NZ_CP139724.1"/>
</dbReference>
<reference evidence="12 13" key="1">
    <citation type="submission" date="2016-01" db="EMBL/GenBank/DDBJ databases">
        <title>Genome sequencing of Roseivirga spongicola UST030701-084.</title>
        <authorList>
            <person name="Selvaratnam C."/>
            <person name="Thevarajoo S."/>
            <person name="Goh K.M."/>
            <person name="Ee R."/>
            <person name="Chan K.-G."/>
            <person name="Chong C.S."/>
        </authorList>
    </citation>
    <scope>NUCLEOTIDE SEQUENCE [LARGE SCALE GENOMIC DNA]</scope>
    <source>
        <strain evidence="12 13">UST030701-084</strain>
    </source>
</reference>
<evidence type="ECO:0000256" key="5">
    <source>
        <dbReference type="ARBA" id="ARBA00022801"/>
    </source>
</evidence>
<keyword evidence="6 10" id="KW-0460">Magnesium</keyword>
<dbReference type="STRING" id="333140.AWW68_00995"/>
<dbReference type="GO" id="GO:0017111">
    <property type="term" value="F:ribonucleoside triphosphate phosphatase activity"/>
    <property type="evidence" value="ECO:0007669"/>
    <property type="project" value="InterPro"/>
</dbReference>
<dbReference type="SUPFAM" id="SSF52972">
    <property type="entry name" value="ITPase-like"/>
    <property type="match status" value="1"/>
</dbReference>
<dbReference type="InterPro" id="IPR002637">
    <property type="entry name" value="RdgB/HAM1"/>
</dbReference>
<gene>
    <name evidence="12" type="ORF">AWW68_00995</name>
</gene>
<dbReference type="GO" id="GO:0000166">
    <property type="term" value="F:nucleotide binding"/>
    <property type="evidence" value="ECO:0007669"/>
    <property type="project" value="UniProtKB-KW"/>
</dbReference>
<dbReference type="CDD" id="cd00515">
    <property type="entry name" value="HAM1"/>
    <property type="match status" value="1"/>
</dbReference>
<feature type="binding site" evidence="10">
    <location>
        <position position="69"/>
    </location>
    <ligand>
        <name>substrate</name>
    </ligand>
</feature>
<feature type="active site" description="Proton acceptor" evidence="10">
    <location>
        <position position="68"/>
    </location>
</feature>
<dbReference type="Proteomes" id="UP000075606">
    <property type="component" value="Unassembled WGS sequence"/>
</dbReference>
<comment type="catalytic activity">
    <reaction evidence="9 10">
        <text>XTP + H2O = XMP + diphosphate + H(+)</text>
        <dbReference type="Rhea" id="RHEA:28610"/>
        <dbReference type="ChEBI" id="CHEBI:15377"/>
        <dbReference type="ChEBI" id="CHEBI:15378"/>
        <dbReference type="ChEBI" id="CHEBI:33019"/>
        <dbReference type="ChEBI" id="CHEBI:57464"/>
        <dbReference type="ChEBI" id="CHEBI:61314"/>
        <dbReference type="EC" id="3.6.1.66"/>
    </reaction>
</comment>
<evidence type="ECO:0000313" key="12">
    <source>
        <dbReference type="EMBL" id="KYG77376.1"/>
    </source>
</evidence>
<evidence type="ECO:0000256" key="8">
    <source>
        <dbReference type="ARBA" id="ARBA00051875"/>
    </source>
</evidence>
<dbReference type="AlphaFoldDB" id="A0A150XFB2"/>
<feature type="binding site" evidence="10">
    <location>
        <begin position="7"/>
        <end position="12"/>
    </location>
    <ligand>
        <name>substrate</name>
    </ligand>
</feature>
<dbReference type="GO" id="GO:0035870">
    <property type="term" value="F:dITP diphosphatase activity"/>
    <property type="evidence" value="ECO:0007669"/>
    <property type="project" value="UniProtKB-UniRule"/>
</dbReference>
<dbReference type="HAMAP" id="MF_01405">
    <property type="entry name" value="Non_canon_purine_NTPase"/>
    <property type="match status" value="1"/>
</dbReference>
<evidence type="ECO:0000256" key="11">
    <source>
        <dbReference type="RuleBase" id="RU003781"/>
    </source>
</evidence>
<name>A0A150XFB2_9BACT</name>
<evidence type="ECO:0000256" key="1">
    <source>
        <dbReference type="ARBA" id="ARBA00008023"/>
    </source>
</evidence>
<dbReference type="GO" id="GO:0005829">
    <property type="term" value="C:cytosol"/>
    <property type="evidence" value="ECO:0007669"/>
    <property type="project" value="TreeGrafter"/>
</dbReference>
<evidence type="ECO:0000256" key="10">
    <source>
        <dbReference type="HAMAP-Rule" id="MF_01405"/>
    </source>
</evidence>
<dbReference type="PANTHER" id="PTHR11067:SF9">
    <property type="entry name" value="INOSINE TRIPHOSPHATE PYROPHOSPHATASE"/>
    <property type="match status" value="1"/>
</dbReference>
<dbReference type="Pfam" id="PF01725">
    <property type="entry name" value="Ham1p_like"/>
    <property type="match status" value="1"/>
</dbReference>
<accession>A0A150XFB2</accession>
<dbReference type="GO" id="GO:0036220">
    <property type="term" value="F:ITP diphosphatase activity"/>
    <property type="evidence" value="ECO:0007669"/>
    <property type="project" value="UniProtKB-UniRule"/>
</dbReference>
<proteinExistence type="inferred from homology"/>
<dbReference type="InterPro" id="IPR020922">
    <property type="entry name" value="dITP/XTP_pyrophosphatase"/>
</dbReference>
<dbReference type="FunFam" id="3.90.950.10:FF:000001">
    <property type="entry name" value="dITP/XTP pyrophosphatase"/>
    <property type="match status" value="1"/>
</dbReference>
<organism evidence="12 13">
    <name type="scientific">Roseivirga spongicola</name>
    <dbReference type="NCBI Taxonomy" id="333140"/>
    <lineage>
        <taxon>Bacteria</taxon>
        <taxon>Pseudomonadati</taxon>
        <taxon>Bacteroidota</taxon>
        <taxon>Cytophagia</taxon>
        <taxon>Cytophagales</taxon>
        <taxon>Roseivirgaceae</taxon>
        <taxon>Roseivirga</taxon>
    </lineage>
</organism>
<feature type="binding site" evidence="10">
    <location>
        <position position="172"/>
    </location>
    <ligand>
        <name>substrate</name>
    </ligand>
</feature>
<comment type="cofactor">
    <cofactor evidence="10">
        <name>Mg(2+)</name>
        <dbReference type="ChEBI" id="CHEBI:18420"/>
    </cofactor>
    <text evidence="10">Binds 1 Mg(2+) ion per subunit.</text>
</comment>
<sequence>MKICFTTNNAHKLQEVKEILGDSIELLSLSDIGFEGDIPETHETLEENSLEKAQYIFQKYRIPVFSDDSGLEVVALNGKPGVHTAHYAGSRDAVANMSKVLSELEGQTNNREARFRAVITYIDLEGKEQQFEGIVDGQIAPEMSGAEGFGYDPIFIPLGYEKTFAELSSEVKNTISHRKRALEKLVQFLKSTT</sequence>
<keyword evidence="5 10" id="KW-0378">Hydrolase</keyword>
<dbReference type="GO" id="GO:0036222">
    <property type="term" value="F:XTP diphosphatase activity"/>
    <property type="evidence" value="ECO:0007669"/>
    <property type="project" value="UniProtKB-UniRule"/>
</dbReference>
<evidence type="ECO:0000313" key="13">
    <source>
        <dbReference type="Proteomes" id="UP000075606"/>
    </source>
</evidence>
<dbReference type="EC" id="3.6.1.66" evidence="10"/>
<dbReference type="GO" id="GO:0009146">
    <property type="term" value="P:purine nucleoside triphosphate catabolic process"/>
    <property type="evidence" value="ECO:0007669"/>
    <property type="project" value="UniProtKB-UniRule"/>
</dbReference>
<dbReference type="EMBL" id="LRPC01000001">
    <property type="protein sequence ID" value="KYG77376.1"/>
    <property type="molecule type" value="Genomic_DNA"/>
</dbReference>
<keyword evidence="4 10" id="KW-0547">Nucleotide-binding</keyword>
<dbReference type="InterPro" id="IPR029001">
    <property type="entry name" value="ITPase-like_fam"/>
</dbReference>
<dbReference type="NCBIfam" id="TIGR00042">
    <property type="entry name" value="RdgB/HAM1 family non-canonical purine NTP pyrophosphatase"/>
    <property type="match status" value="1"/>
</dbReference>
<feature type="binding site" evidence="10">
    <location>
        <begin position="177"/>
        <end position="178"/>
    </location>
    <ligand>
        <name>substrate</name>
    </ligand>
</feature>
<dbReference type="GO" id="GO:0009117">
    <property type="term" value="P:nucleotide metabolic process"/>
    <property type="evidence" value="ECO:0007669"/>
    <property type="project" value="UniProtKB-KW"/>
</dbReference>
<feature type="binding site" evidence="10">
    <location>
        <position position="68"/>
    </location>
    <ligand>
        <name>Mg(2+)</name>
        <dbReference type="ChEBI" id="CHEBI:18420"/>
    </ligand>
</feature>
<evidence type="ECO:0000256" key="7">
    <source>
        <dbReference type="ARBA" id="ARBA00023080"/>
    </source>
</evidence>
<evidence type="ECO:0000256" key="6">
    <source>
        <dbReference type="ARBA" id="ARBA00022842"/>
    </source>
</evidence>
<dbReference type="GO" id="GO:0046872">
    <property type="term" value="F:metal ion binding"/>
    <property type="evidence" value="ECO:0007669"/>
    <property type="project" value="UniProtKB-KW"/>
</dbReference>
<keyword evidence="3 10" id="KW-0479">Metal-binding</keyword>
<comment type="function">
    <text evidence="10">Pyrophosphatase that catalyzes the hydrolysis of nucleoside triphosphates to their monophosphate derivatives, with a high preference for the non-canonical purine nucleotides XTP (xanthosine triphosphate), dITP (deoxyinosine triphosphate) and ITP. Seems to function as a house-cleaning enzyme that removes non-canonical purine nucleotides from the nucleotide pool, thus preventing their incorporation into DNA/RNA and avoiding chromosomal lesions.</text>
</comment>
<evidence type="ECO:0000256" key="4">
    <source>
        <dbReference type="ARBA" id="ARBA00022741"/>
    </source>
</evidence>
<evidence type="ECO:0000256" key="9">
    <source>
        <dbReference type="ARBA" id="ARBA00052017"/>
    </source>
</evidence>
<comment type="catalytic activity">
    <reaction evidence="10">
        <text>ITP + H2O = IMP + diphosphate + H(+)</text>
        <dbReference type="Rhea" id="RHEA:29399"/>
        <dbReference type="ChEBI" id="CHEBI:15377"/>
        <dbReference type="ChEBI" id="CHEBI:15378"/>
        <dbReference type="ChEBI" id="CHEBI:33019"/>
        <dbReference type="ChEBI" id="CHEBI:58053"/>
        <dbReference type="ChEBI" id="CHEBI:61402"/>
        <dbReference type="EC" id="3.6.1.66"/>
    </reaction>
</comment>
<keyword evidence="13" id="KW-1185">Reference proteome</keyword>